<sequence>MHASIDAVRVAGTPQGPVPVVVLAVEDEDDVVPIFIGFDEATSIARGLEAEDIGRPLTHDLLLDVMEELGSRIDRVVVSEIEQREDGQGGTYIADLHLETPRGETIVDARPSDSLALAARTNASIEVTEDVFEDGRDDSEKFDELQDIRNVAGEM</sequence>
<evidence type="ECO:0000313" key="3">
    <source>
        <dbReference type="Proteomes" id="UP000198848"/>
    </source>
</evidence>
<dbReference type="PANTHER" id="PTHR15160">
    <property type="entry name" value="VON HIPPEL-LINDAU PROTEIN"/>
    <property type="match status" value="1"/>
</dbReference>
<dbReference type="Gene3D" id="3.10.690.10">
    <property type="entry name" value="Bifunctional nuclease domain"/>
    <property type="match status" value="1"/>
</dbReference>
<accession>A0A1H1IQQ1</accession>
<organism evidence="2 3">
    <name type="scientific">Natronobacterium texcoconense</name>
    <dbReference type="NCBI Taxonomy" id="1095778"/>
    <lineage>
        <taxon>Archaea</taxon>
        <taxon>Methanobacteriati</taxon>
        <taxon>Methanobacteriota</taxon>
        <taxon>Stenosarchaea group</taxon>
        <taxon>Halobacteria</taxon>
        <taxon>Halobacteriales</taxon>
        <taxon>Natrialbaceae</taxon>
        <taxon>Natronobacterium</taxon>
    </lineage>
</organism>
<evidence type="ECO:0000259" key="1">
    <source>
        <dbReference type="PROSITE" id="PS51658"/>
    </source>
</evidence>
<name>A0A1H1IQQ1_NATTX</name>
<gene>
    <name evidence="2" type="ORF">SAMN04489842_3734</name>
</gene>
<reference evidence="3" key="1">
    <citation type="submission" date="2016-10" db="EMBL/GenBank/DDBJ databases">
        <authorList>
            <person name="Varghese N."/>
            <person name="Submissions S."/>
        </authorList>
    </citation>
    <scope>NUCLEOTIDE SEQUENCE [LARGE SCALE GENOMIC DNA]</scope>
    <source>
        <strain evidence="3">DSM 24767</strain>
    </source>
</reference>
<dbReference type="RefSeq" id="WP_090385192.1">
    <property type="nucleotide sequence ID" value="NZ_FNLC01000005.1"/>
</dbReference>
<keyword evidence="3" id="KW-1185">Reference proteome</keyword>
<protein>
    <recommendedName>
        <fullName evidence="1">BFN domain-containing protein</fullName>
    </recommendedName>
</protein>
<feature type="domain" description="BFN" evidence="1">
    <location>
        <begin position="1"/>
        <end position="139"/>
    </location>
</feature>
<dbReference type="STRING" id="1095778.SAMN04489842_3734"/>
<dbReference type="InterPro" id="IPR003729">
    <property type="entry name" value="Bi_nuclease_dom"/>
</dbReference>
<dbReference type="PROSITE" id="PS51658">
    <property type="entry name" value="BFN"/>
    <property type="match status" value="1"/>
</dbReference>
<proteinExistence type="predicted"/>
<dbReference type="AlphaFoldDB" id="A0A1H1IQQ1"/>
<dbReference type="Pfam" id="PF02577">
    <property type="entry name" value="BFN_dom"/>
    <property type="match status" value="1"/>
</dbReference>
<dbReference type="Proteomes" id="UP000198848">
    <property type="component" value="Unassembled WGS sequence"/>
</dbReference>
<dbReference type="OrthoDB" id="30741at2157"/>
<dbReference type="InterPro" id="IPR036104">
    <property type="entry name" value="BFN_sf"/>
</dbReference>
<evidence type="ECO:0000313" key="2">
    <source>
        <dbReference type="EMBL" id="SDR40055.1"/>
    </source>
</evidence>
<dbReference type="SUPFAM" id="SSF103256">
    <property type="entry name" value="Hypothetical protein TM0160"/>
    <property type="match status" value="1"/>
</dbReference>
<dbReference type="GO" id="GO:0004518">
    <property type="term" value="F:nuclease activity"/>
    <property type="evidence" value="ECO:0007669"/>
    <property type="project" value="InterPro"/>
</dbReference>
<dbReference type="EMBL" id="FNLC01000005">
    <property type="protein sequence ID" value="SDR40055.1"/>
    <property type="molecule type" value="Genomic_DNA"/>
</dbReference>
<dbReference type="PANTHER" id="PTHR15160:SF1">
    <property type="entry name" value="VON HIPPEL-LINDAU DISEASE TUMOR SUPPRESSOR"/>
    <property type="match status" value="1"/>
</dbReference>